<evidence type="ECO:0000313" key="3">
    <source>
        <dbReference type="EMBL" id="BAG83795.1"/>
    </source>
</evidence>
<dbReference type="PROSITE" id="PS00188">
    <property type="entry name" value="BIOTIN"/>
    <property type="match status" value="1"/>
</dbReference>
<dbReference type="OrthoDB" id="9812676at2"/>
<dbReference type="PROSITE" id="PS50968">
    <property type="entry name" value="BIOTINYL_LIPOYL"/>
    <property type="match status" value="1"/>
</dbReference>
<dbReference type="SUPFAM" id="SSF51230">
    <property type="entry name" value="Single hybrid motif"/>
    <property type="match status" value="1"/>
</dbReference>
<protein>
    <submittedName>
        <fullName evidence="3">Methylmalonyl-CoA decarboxylase gamma subunit</fullName>
    </submittedName>
</protein>
<sequence>MKSFKYTINGNVYKVVINRIEDTTADVEVNGTPYKVEMNKPAKKHVITINRPVQTVAPPVTRPQPLANVSALHSPLPGIVLDLFCKRGDIVKKGQKLLILEAMKMENVINSDRDGVIKEIKVSKGDSVLEGASLVIIG</sequence>
<gene>
    <name evidence="3" type="ordered locus">CFPG_532</name>
</gene>
<dbReference type="eggNOG" id="COG0511">
    <property type="taxonomic scope" value="Bacteria"/>
</dbReference>
<proteinExistence type="predicted"/>
<dbReference type="STRING" id="511995.CFPG_532"/>
<evidence type="ECO:0000256" key="1">
    <source>
        <dbReference type="ARBA" id="ARBA00023267"/>
    </source>
</evidence>
<keyword evidence="1" id="KW-0092">Biotin</keyword>
<dbReference type="InterPro" id="IPR001882">
    <property type="entry name" value="Biotin_BS"/>
</dbReference>
<dbReference type="InterPro" id="IPR050709">
    <property type="entry name" value="Biotin_Carboxyl_Carrier/Decarb"/>
</dbReference>
<dbReference type="AlphaFoldDB" id="B6YRH3"/>
<dbReference type="InterPro" id="IPR000089">
    <property type="entry name" value="Biotin_lipoyl"/>
</dbReference>
<dbReference type="PANTHER" id="PTHR45266">
    <property type="entry name" value="OXALOACETATE DECARBOXYLASE ALPHA CHAIN"/>
    <property type="match status" value="1"/>
</dbReference>
<evidence type="ECO:0000313" key="4">
    <source>
        <dbReference type="Proteomes" id="UP000000723"/>
    </source>
</evidence>
<feature type="domain" description="Lipoyl-binding" evidence="2">
    <location>
        <begin position="59"/>
        <end position="138"/>
    </location>
</feature>
<organism evidence="3 4">
    <name type="scientific">Azobacteroides pseudotrichonymphae genomovar. CFP2</name>
    <dbReference type="NCBI Taxonomy" id="511995"/>
    <lineage>
        <taxon>Bacteria</taxon>
        <taxon>Pseudomonadati</taxon>
        <taxon>Bacteroidota</taxon>
        <taxon>Bacteroidia</taxon>
        <taxon>Bacteroidales</taxon>
        <taxon>Candidatus Azobacteroides</taxon>
    </lineage>
</organism>
<reference evidence="3" key="1">
    <citation type="journal article" date="2008" name="Science">
        <title>Genome of an Endosymbiont Coupling N2 Fixation to Cellulolysis within Protist Cells in Termite Gut.</title>
        <authorList>
            <person name="Hongoh Y."/>
            <person name="Sharma V.K."/>
            <person name="Prakash T."/>
            <person name="Noda S."/>
            <person name="Toh H."/>
            <person name="Taylor T.D."/>
            <person name="Kudo T."/>
            <person name="Sakaki Y."/>
            <person name="Toyoda A."/>
            <person name="Hattori M."/>
            <person name="Ohkuma M."/>
        </authorList>
    </citation>
    <scope>NUCLEOTIDE SEQUENCE</scope>
    <source>
        <strain evidence="3">CfPt1-2</strain>
    </source>
</reference>
<name>B6YRH3_AZOPC</name>
<dbReference type="Gene3D" id="2.40.50.100">
    <property type="match status" value="1"/>
</dbReference>
<accession>B6YRH3</accession>
<evidence type="ECO:0000259" key="2">
    <source>
        <dbReference type="PROSITE" id="PS50968"/>
    </source>
</evidence>
<dbReference type="FunFam" id="2.40.50.100:FF:000003">
    <property type="entry name" value="Acetyl-CoA carboxylase biotin carboxyl carrier protein"/>
    <property type="match status" value="1"/>
</dbReference>
<dbReference type="CDD" id="cd06850">
    <property type="entry name" value="biotinyl_domain"/>
    <property type="match status" value="1"/>
</dbReference>
<dbReference type="RefSeq" id="WP_012573556.1">
    <property type="nucleotide sequence ID" value="NC_011565.1"/>
</dbReference>
<dbReference type="Pfam" id="PF00364">
    <property type="entry name" value="Biotin_lipoyl"/>
    <property type="match status" value="1"/>
</dbReference>
<dbReference type="HOGENOM" id="CLU_016733_5_4_10"/>
<keyword evidence="4" id="KW-1185">Reference proteome</keyword>
<dbReference type="KEGG" id="aps:CFPG_532"/>
<dbReference type="PANTHER" id="PTHR45266:SF3">
    <property type="entry name" value="OXALOACETATE DECARBOXYLASE ALPHA CHAIN"/>
    <property type="match status" value="1"/>
</dbReference>
<dbReference type="Proteomes" id="UP000000723">
    <property type="component" value="Chromosome"/>
</dbReference>
<dbReference type="EMBL" id="AP010656">
    <property type="protein sequence ID" value="BAG83795.1"/>
    <property type="molecule type" value="Genomic_DNA"/>
</dbReference>
<dbReference type="InterPro" id="IPR011053">
    <property type="entry name" value="Single_hybrid_motif"/>
</dbReference>